<dbReference type="Pfam" id="PF08281">
    <property type="entry name" value="Sigma70_r4_2"/>
    <property type="match status" value="1"/>
</dbReference>
<dbReference type="InterPro" id="IPR014284">
    <property type="entry name" value="RNA_pol_sigma-70_dom"/>
</dbReference>
<dbReference type="NCBIfam" id="TIGR02937">
    <property type="entry name" value="sigma70-ECF"/>
    <property type="match status" value="1"/>
</dbReference>
<evidence type="ECO:0000313" key="8">
    <source>
        <dbReference type="EMBL" id="EFO79960.1"/>
    </source>
</evidence>
<keyword evidence="9" id="KW-1185">Reference proteome</keyword>
<dbReference type="InterPro" id="IPR013249">
    <property type="entry name" value="RNA_pol_sigma70_r4_t2"/>
</dbReference>
<dbReference type="InterPro" id="IPR036388">
    <property type="entry name" value="WH-like_DNA-bd_sf"/>
</dbReference>
<protein>
    <submittedName>
        <fullName evidence="8">ECF subfamily RNA polymerase sigma-24 factor</fullName>
    </submittedName>
</protein>
<keyword evidence="3" id="KW-0731">Sigma factor</keyword>
<dbReference type="Gene3D" id="1.10.10.10">
    <property type="entry name" value="Winged helix-like DNA-binding domain superfamily/Winged helix DNA-binding domain"/>
    <property type="match status" value="1"/>
</dbReference>
<keyword evidence="4" id="KW-0238">DNA-binding</keyword>
<dbReference type="EMBL" id="ADVR01000094">
    <property type="protein sequence ID" value="EFO79960.1"/>
    <property type="molecule type" value="Genomic_DNA"/>
</dbReference>
<dbReference type="PANTHER" id="PTHR43133:SF8">
    <property type="entry name" value="RNA POLYMERASE SIGMA FACTOR HI_1459-RELATED"/>
    <property type="match status" value="1"/>
</dbReference>
<dbReference type="InterPro" id="IPR007627">
    <property type="entry name" value="RNA_pol_sigma70_r2"/>
</dbReference>
<reference evidence="8 9" key="1">
    <citation type="journal article" date="2011" name="J. Bacteriol.">
        <title>Draft genome sequence of the anoxygenic filamentous phototrophic bacterium Oscillochloris trichoides subsp. DG-6.</title>
        <authorList>
            <person name="Kuznetsov B.B."/>
            <person name="Ivanovsky R.N."/>
            <person name="Keppen O.I."/>
            <person name="Sukhacheva M.V."/>
            <person name="Bumazhkin B.K."/>
            <person name="Patutina E.O."/>
            <person name="Beletsky A.V."/>
            <person name="Mardanov A.V."/>
            <person name="Baslerov R.V."/>
            <person name="Panteleeva A.N."/>
            <person name="Kolganova T.V."/>
            <person name="Ravin N.V."/>
            <person name="Skryabin K.G."/>
        </authorList>
    </citation>
    <scope>NUCLEOTIDE SEQUENCE [LARGE SCALE GENOMIC DNA]</scope>
    <source>
        <strain evidence="8 9">DG-6</strain>
    </source>
</reference>
<keyword evidence="2" id="KW-0805">Transcription regulation</keyword>
<evidence type="ECO:0000256" key="4">
    <source>
        <dbReference type="ARBA" id="ARBA00023125"/>
    </source>
</evidence>
<sequence>MHSFLEVALVPGPTITITVYDDEAQLLQGLRDHDPDACTCLMKRFSPLVYARAMRLVDDPDEAEGILQTTFIKACQAIDNFDGTSSLGTWLYRIATNEGLMHLRSRRQTVAIDAMAEMFQLEDMQGNRMAWPADPLRSTLDSELRSEIEAAIAELPESLRLVVKLRDMEGLSTEETAEHLGISVGAVKVRLHRARLKLREALAAYMARQV</sequence>
<keyword evidence="5" id="KW-0804">Transcription</keyword>
<comment type="similarity">
    <text evidence="1">Belongs to the sigma-70 factor family. ECF subfamily.</text>
</comment>
<dbReference type="SUPFAM" id="SSF88946">
    <property type="entry name" value="Sigma2 domain of RNA polymerase sigma factors"/>
    <property type="match status" value="1"/>
</dbReference>
<dbReference type="HOGENOM" id="CLU_047691_3_0_0"/>
<dbReference type="Pfam" id="PF04542">
    <property type="entry name" value="Sigma70_r2"/>
    <property type="match status" value="1"/>
</dbReference>
<evidence type="ECO:0000259" key="7">
    <source>
        <dbReference type="Pfam" id="PF08281"/>
    </source>
</evidence>
<dbReference type="InterPro" id="IPR039425">
    <property type="entry name" value="RNA_pol_sigma-70-like"/>
</dbReference>
<comment type="caution">
    <text evidence="8">The sequence shown here is derived from an EMBL/GenBank/DDBJ whole genome shotgun (WGS) entry which is preliminary data.</text>
</comment>
<evidence type="ECO:0000256" key="3">
    <source>
        <dbReference type="ARBA" id="ARBA00023082"/>
    </source>
</evidence>
<dbReference type="SUPFAM" id="SSF88659">
    <property type="entry name" value="Sigma3 and sigma4 domains of RNA polymerase sigma factors"/>
    <property type="match status" value="1"/>
</dbReference>
<dbReference type="InterPro" id="IPR013325">
    <property type="entry name" value="RNA_pol_sigma_r2"/>
</dbReference>
<feature type="domain" description="RNA polymerase sigma factor 70 region 4 type 2" evidence="7">
    <location>
        <begin position="147"/>
        <end position="198"/>
    </location>
</feature>
<proteinExistence type="inferred from homology"/>
<dbReference type="STRING" id="765420.OSCT_2170"/>
<evidence type="ECO:0000313" key="9">
    <source>
        <dbReference type="Proteomes" id="UP000054010"/>
    </source>
</evidence>
<name>E1IFR9_9CHLR</name>
<gene>
    <name evidence="8" type="ORF">OSCT_2170</name>
</gene>
<dbReference type="GO" id="GO:0003677">
    <property type="term" value="F:DNA binding"/>
    <property type="evidence" value="ECO:0007669"/>
    <property type="project" value="UniProtKB-KW"/>
</dbReference>
<dbReference type="GO" id="GO:0006352">
    <property type="term" value="P:DNA-templated transcription initiation"/>
    <property type="evidence" value="ECO:0007669"/>
    <property type="project" value="InterPro"/>
</dbReference>
<dbReference type="eggNOG" id="COG1595">
    <property type="taxonomic scope" value="Bacteria"/>
</dbReference>
<feature type="domain" description="RNA polymerase sigma-70 region 2" evidence="6">
    <location>
        <begin position="41"/>
        <end position="107"/>
    </location>
</feature>
<evidence type="ECO:0000256" key="1">
    <source>
        <dbReference type="ARBA" id="ARBA00010641"/>
    </source>
</evidence>
<organism evidence="8 9">
    <name type="scientific">Oscillochloris trichoides DG-6</name>
    <dbReference type="NCBI Taxonomy" id="765420"/>
    <lineage>
        <taxon>Bacteria</taxon>
        <taxon>Bacillati</taxon>
        <taxon>Chloroflexota</taxon>
        <taxon>Chloroflexia</taxon>
        <taxon>Chloroflexales</taxon>
        <taxon>Chloroflexineae</taxon>
        <taxon>Oscillochloridaceae</taxon>
        <taxon>Oscillochloris</taxon>
    </lineage>
</organism>
<dbReference type="InterPro" id="IPR013324">
    <property type="entry name" value="RNA_pol_sigma_r3/r4-like"/>
</dbReference>
<evidence type="ECO:0000256" key="2">
    <source>
        <dbReference type="ARBA" id="ARBA00023015"/>
    </source>
</evidence>
<accession>E1IFR9</accession>
<dbReference type="Gene3D" id="1.10.1740.10">
    <property type="match status" value="1"/>
</dbReference>
<dbReference type="CDD" id="cd06171">
    <property type="entry name" value="Sigma70_r4"/>
    <property type="match status" value="1"/>
</dbReference>
<evidence type="ECO:0000259" key="6">
    <source>
        <dbReference type="Pfam" id="PF04542"/>
    </source>
</evidence>
<evidence type="ECO:0000256" key="5">
    <source>
        <dbReference type="ARBA" id="ARBA00023163"/>
    </source>
</evidence>
<dbReference type="AlphaFoldDB" id="E1IFR9"/>
<dbReference type="GO" id="GO:0016987">
    <property type="term" value="F:sigma factor activity"/>
    <property type="evidence" value="ECO:0007669"/>
    <property type="project" value="UniProtKB-KW"/>
</dbReference>
<dbReference type="PANTHER" id="PTHR43133">
    <property type="entry name" value="RNA POLYMERASE ECF-TYPE SIGMA FACTO"/>
    <property type="match status" value="1"/>
</dbReference>
<dbReference type="Proteomes" id="UP000054010">
    <property type="component" value="Unassembled WGS sequence"/>
</dbReference>